<evidence type="ECO:0000313" key="2">
    <source>
        <dbReference type="Proteomes" id="UP000827976"/>
    </source>
</evidence>
<dbReference type="EMBL" id="CM037014">
    <property type="protein sequence ID" value="KAH7685663.1"/>
    <property type="molecule type" value="Genomic_DNA"/>
</dbReference>
<comment type="caution">
    <text evidence="1">The sequence shown here is derived from an EMBL/GenBank/DDBJ whole genome shotgun (WGS) entry which is preliminary data.</text>
</comment>
<gene>
    <name evidence="1" type="ORF">IHE45_04G054500</name>
</gene>
<evidence type="ECO:0000313" key="1">
    <source>
        <dbReference type="EMBL" id="KAH7685663.1"/>
    </source>
</evidence>
<accession>A0ACB7WCJ8</accession>
<protein>
    <submittedName>
        <fullName evidence="1">TPR-like protein</fullName>
    </submittedName>
</protein>
<proteinExistence type="predicted"/>
<organism evidence="1 2">
    <name type="scientific">Dioscorea alata</name>
    <name type="common">Purple yam</name>
    <dbReference type="NCBI Taxonomy" id="55571"/>
    <lineage>
        <taxon>Eukaryota</taxon>
        <taxon>Viridiplantae</taxon>
        <taxon>Streptophyta</taxon>
        <taxon>Embryophyta</taxon>
        <taxon>Tracheophyta</taxon>
        <taxon>Spermatophyta</taxon>
        <taxon>Magnoliopsida</taxon>
        <taxon>Liliopsida</taxon>
        <taxon>Dioscoreales</taxon>
        <taxon>Dioscoreaceae</taxon>
        <taxon>Dioscorea</taxon>
    </lineage>
</organism>
<name>A0ACB7WCJ8_DIOAL</name>
<sequence>MISGALSMLRRTTLRARNAVHLFHSLALQLDTTNHDHESPEVSLAETNRLLFSYSRSNLNLQVLNRFLDNHRQRKPVDALTLSCVVKSCGYLSDWILGRQLHCCCIKLGCASDVSVGTALIGMYMKCDCVGDARKLFDFMPERNVVSWTSLITGYTQSGLPDVVVDLFARMQVEGVWPNSYTFASVLTSVAARGVVDVGKQAHAQVIKFGNQSTIFVCNSLMNMYSKCGCVEDANAVFESVENKDVVSWNSMIAGLVLNGSDLEALKLFCRMKPAGLKPTQLTFVTVIKLCAKLKDLILSQQLHCCVVKGGLALDVNLLTALMVVYSKCGKMDDAFELFYVMSGARNVVSWTAMICAFIQNGDLHRAAVLFSQMMGGDVRPNEFTFSTILSASPIISPPQIHAQVIKTNYHNVSSVGTALLAAYAKLGSTQNALSVFRNIDMKDIVAWSAMMFGFAQAGDSEGAAKLYSEMNLNNVKPNEFTLSSVIDACASPAASVEQGKQFHGIIIKFRYQDAICVSSALVTMYAKKGSIENAQKVFERQSIRDLVSWNSIISGYAQHGYGHKALEIFKEMEAQGLKMDSFTFLGVIVACMHTGLVEEGNKYFDTMVKDHGINPTMEHYACMVDLYSRSGKLEEALSFIEGMPFRAGPTIWRTLLGACRVHKNVELGKFAAEQLMSLEPQDSAAYVLLSNIYALTGKWDERAKIRKLMNERKVKKEAGRSWIQIKNKVHSFLAADRSHPLSESIYEKLKEMTKRMKDEGYCPDTDLVLHEVEEEHKETMLSQHSERLAIAFGLISTPQGTPLQIVKNLRVCTDCHTAIKMISKLEERDIVVRDSNRFHHFKDGSCSCGDYW</sequence>
<dbReference type="Proteomes" id="UP000827976">
    <property type="component" value="Chromosome 4"/>
</dbReference>
<reference evidence="2" key="1">
    <citation type="journal article" date="2022" name="Nat. Commun.">
        <title>Chromosome evolution and the genetic basis of agronomically important traits in greater yam.</title>
        <authorList>
            <person name="Bredeson J.V."/>
            <person name="Lyons J.B."/>
            <person name="Oniyinde I.O."/>
            <person name="Okereke N.R."/>
            <person name="Kolade O."/>
            <person name="Nnabue I."/>
            <person name="Nwadili C.O."/>
            <person name="Hribova E."/>
            <person name="Parker M."/>
            <person name="Nwogha J."/>
            <person name="Shu S."/>
            <person name="Carlson J."/>
            <person name="Kariba R."/>
            <person name="Muthemba S."/>
            <person name="Knop K."/>
            <person name="Barton G.J."/>
            <person name="Sherwood A.V."/>
            <person name="Lopez-Montes A."/>
            <person name="Asiedu R."/>
            <person name="Jamnadass R."/>
            <person name="Muchugi A."/>
            <person name="Goodstein D."/>
            <person name="Egesi C.N."/>
            <person name="Featherston J."/>
            <person name="Asfaw A."/>
            <person name="Simpson G.G."/>
            <person name="Dolezel J."/>
            <person name="Hendre P.S."/>
            <person name="Van Deynze A."/>
            <person name="Kumar P.L."/>
            <person name="Obidiegwu J.E."/>
            <person name="Bhattacharjee R."/>
            <person name="Rokhsar D.S."/>
        </authorList>
    </citation>
    <scope>NUCLEOTIDE SEQUENCE [LARGE SCALE GENOMIC DNA]</scope>
    <source>
        <strain evidence="2">cv. TDa95/00328</strain>
    </source>
</reference>
<keyword evidence="2" id="KW-1185">Reference proteome</keyword>